<dbReference type="InterPro" id="IPR021858">
    <property type="entry name" value="Fun_TF"/>
</dbReference>
<organism evidence="2 3">
    <name type="scientific">Colletotrichum kahawae</name>
    <name type="common">Coffee berry disease fungus</name>
    <dbReference type="NCBI Taxonomy" id="34407"/>
    <lineage>
        <taxon>Eukaryota</taxon>
        <taxon>Fungi</taxon>
        <taxon>Dikarya</taxon>
        <taxon>Ascomycota</taxon>
        <taxon>Pezizomycotina</taxon>
        <taxon>Sordariomycetes</taxon>
        <taxon>Hypocreomycetidae</taxon>
        <taxon>Glomerellales</taxon>
        <taxon>Glomerellaceae</taxon>
        <taxon>Colletotrichum</taxon>
        <taxon>Colletotrichum gloeosporioides species complex</taxon>
    </lineage>
</organism>
<dbReference type="Pfam" id="PF11951">
    <property type="entry name" value="Fungal_trans_2"/>
    <property type="match status" value="1"/>
</dbReference>
<reference evidence="2" key="1">
    <citation type="submission" date="2023-02" db="EMBL/GenBank/DDBJ databases">
        <title>Colletotrichum kahawae CIFC_Que2 genome sequencing and assembly.</title>
        <authorList>
            <person name="Baroncelli R."/>
        </authorList>
    </citation>
    <scope>NUCLEOTIDE SEQUENCE</scope>
    <source>
        <strain evidence="2">CIFC_Que2</strain>
    </source>
</reference>
<evidence type="ECO:0000313" key="2">
    <source>
        <dbReference type="EMBL" id="KAK2772552.1"/>
    </source>
</evidence>
<keyword evidence="3" id="KW-1185">Reference proteome</keyword>
<dbReference type="PANTHER" id="PTHR37540:SF10">
    <property type="entry name" value="SIGMA-70 REGION 2 FAMILY PROTEIN"/>
    <property type="match status" value="1"/>
</dbReference>
<dbReference type="PANTHER" id="PTHR37540">
    <property type="entry name" value="TRANSCRIPTION FACTOR (ACR-2), PUTATIVE-RELATED-RELATED"/>
    <property type="match status" value="1"/>
</dbReference>
<proteinExistence type="predicted"/>
<dbReference type="AlphaFoldDB" id="A0AAE0DAG9"/>
<dbReference type="EMBL" id="VYYT01000067">
    <property type="protein sequence ID" value="KAK2772552.1"/>
    <property type="molecule type" value="Genomic_DNA"/>
</dbReference>
<protein>
    <submittedName>
        <fullName evidence="2">Uncharacterized protein</fullName>
    </submittedName>
</protein>
<comment type="caution">
    <text evidence="2">The sequence shown here is derived from an EMBL/GenBank/DDBJ whole genome shotgun (WGS) entry which is preliminary data.</text>
</comment>
<evidence type="ECO:0000313" key="3">
    <source>
        <dbReference type="Proteomes" id="UP001281614"/>
    </source>
</evidence>
<gene>
    <name evidence="2" type="ORF">CKAH01_13932</name>
</gene>
<evidence type="ECO:0000256" key="1">
    <source>
        <dbReference type="ARBA" id="ARBA00023242"/>
    </source>
</evidence>
<sequence>MIFIHSHEKDTLGAKSAEARRRVHSHAAREAHARTRRQRVIQYQATKASGNTWTGGQCSGIDAAEVQVSVISSPIALLGSGRRDPFGSFARRLSPTEDFLLDYYAHNVVPCSTFERNQSRLPGASARDISKQFVQLAATSISGLNGLFLVTCRHLSYCLPQQGAHYAQLALGYKVDCAQILVQAISTLETQLPISDSIITIAVFLAQDEILLGNIPWVQRHLQGAIQMVRHNGALKEKGCNVFLYDIIRDDITNSEIMRALTGAKTAVQPVPPP</sequence>
<accession>A0AAE0DAG9</accession>
<dbReference type="Proteomes" id="UP001281614">
    <property type="component" value="Unassembled WGS sequence"/>
</dbReference>
<keyword evidence="1" id="KW-0539">Nucleus</keyword>
<name>A0AAE0DAG9_COLKA</name>